<accession>A0ABT2E138</accession>
<evidence type="ECO:0000313" key="1">
    <source>
        <dbReference type="EMBL" id="MCS2161569.1"/>
    </source>
</evidence>
<evidence type="ECO:0008006" key="3">
    <source>
        <dbReference type="Google" id="ProtNLM"/>
    </source>
</evidence>
<keyword evidence="2" id="KW-1185">Reference proteome</keyword>
<sequence length="252" mass="30171">MFNLETIEQAQSENVHRVKIMRKKYESKPVPKIKKLITVIEDCSVDTPCKSMACAKCQRQRRQKYIEKWLPYFENHTGYKFVTLIFYQDMISNNELTHWSPDNLIQRLGKALKRMGFCDPVIGGFEMDYHRYTHNIKESYWLPHFHLLVPDEPDNLEKLRNYMLRDKNLHARKGRRNRPIRIDDIDEIAKVLSYCVKGFWQEIPWFINDKGLLKKVKNKKRITNKTVFVKSLLLLDQLKESHLNFSVNVQNR</sequence>
<name>A0ABT2E138_9ENTR</name>
<reference evidence="1 2" key="1">
    <citation type="submission" date="2022-04" db="EMBL/GenBank/DDBJ databases">
        <title>Proposal of a three novel species of Scandinavium, Scandinavium hiltneri, Scandinavium manionii, Scandinavium tedordense.</title>
        <authorList>
            <person name="Maddock D.W."/>
            <person name="Brady C.L."/>
            <person name="Denman S."/>
            <person name="Arnold D."/>
        </authorList>
    </citation>
    <scope>NUCLEOTIDE SEQUENCE [LARGE SCALE GENOMIC DNA]</scope>
    <source>
        <strain evidence="1 2">H11S7</strain>
    </source>
</reference>
<dbReference type="RefSeq" id="WP_258988172.1">
    <property type="nucleotide sequence ID" value="NZ_JALIGE010000072.1"/>
</dbReference>
<protein>
    <recommendedName>
        <fullName evidence="3">Replication protein</fullName>
    </recommendedName>
</protein>
<dbReference type="Proteomes" id="UP001205357">
    <property type="component" value="Unassembled WGS sequence"/>
</dbReference>
<evidence type="ECO:0000313" key="2">
    <source>
        <dbReference type="Proteomes" id="UP001205357"/>
    </source>
</evidence>
<proteinExistence type="predicted"/>
<organism evidence="1 2">
    <name type="scientific">Scandinavium hiltneri</name>
    <dbReference type="NCBI Taxonomy" id="2926519"/>
    <lineage>
        <taxon>Bacteria</taxon>
        <taxon>Pseudomonadati</taxon>
        <taxon>Pseudomonadota</taxon>
        <taxon>Gammaproteobacteria</taxon>
        <taxon>Enterobacterales</taxon>
        <taxon>Enterobacteriaceae</taxon>
        <taxon>Scandinavium</taxon>
    </lineage>
</organism>
<gene>
    <name evidence="1" type="ORF">MUU47_10645</name>
</gene>
<comment type="caution">
    <text evidence="1">The sequence shown here is derived from an EMBL/GenBank/DDBJ whole genome shotgun (WGS) entry which is preliminary data.</text>
</comment>
<dbReference type="EMBL" id="JALIGE010000072">
    <property type="protein sequence ID" value="MCS2161569.1"/>
    <property type="molecule type" value="Genomic_DNA"/>
</dbReference>